<gene>
    <name evidence="1" type="ORF">SDC9_118370</name>
</gene>
<name>A0A645C1J5_9ZZZZ</name>
<sequence>MKKTRFVIIGLGAALLCAVLLFGAFAPHSTDMINASGGQIDIDITNAEIGYVSEYIEISQSSVVVKNDNKTVEIGVHNLYSSSEANVSIEITNTGVLPIKFIWIRQDVDNVVDMESEKDVDVNLLKDLNIQYDLLRLTNDMYEQKESQTISVSEGSMRTLEGSEVIIQQGESIRLDVKIMVKSDSGTNIENKSFVFSITPFFTQAF</sequence>
<protein>
    <submittedName>
        <fullName evidence="1">Uncharacterized protein</fullName>
    </submittedName>
</protein>
<evidence type="ECO:0000313" key="1">
    <source>
        <dbReference type="EMBL" id="MPM71405.1"/>
    </source>
</evidence>
<proteinExistence type="predicted"/>
<comment type="caution">
    <text evidence="1">The sequence shown here is derived from an EMBL/GenBank/DDBJ whole genome shotgun (WGS) entry which is preliminary data.</text>
</comment>
<reference evidence="1" key="1">
    <citation type="submission" date="2019-08" db="EMBL/GenBank/DDBJ databases">
        <authorList>
            <person name="Kucharzyk K."/>
            <person name="Murdoch R.W."/>
            <person name="Higgins S."/>
            <person name="Loffler F."/>
        </authorList>
    </citation>
    <scope>NUCLEOTIDE SEQUENCE</scope>
</reference>
<dbReference type="EMBL" id="VSSQ01024095">
    <property type="protein sequence ID" value="MPM71405.1"/>
    <property type="molecule type" value="Genomic_DNA"/>
</dbReference>
<accession>A0A645C1J5</accession>
<dbReference type="AlphaFoldDB" id="A0A645C1J5"/>
<organism evidence="1">
    <name type="scientific">bioreactor metagenome</name>
    <dbReference type="NCBI Taxonomy" id="1076179"/>
    <lineage>
        <taxon>unclassified sequences</taxon>
        <taxon>metagenomes</taxon>
        <taxon>ecological metagenomes</taxon>
    </lineage>
</organism>